<keyword evidence="1" id="KW-0175">Coiled coil</keyword>
<sequence>MKRMMAVFALTAGVLAGCQNLPGEWPQQRLPDTEAGTVATALETVRGSQGLSGDALRQRMARQLENRTDGHCDAAELSAGMLALRLPGDAEPPAIDTLFDDCLDAAATADTAAGVLAAVIADGLHWRGEAAAGNAGNKGLKKALEELRAENAQLRDQLEGLKAIEESLQQREQQRNGTQ</sequence>
<name>A0A5B8RDT2_9ZZZZ</name>
<dbReference type="EMBL" id="MN079091">
    <property type="protein sequence ID" value="QEA04887.1"/>
    <property type="molecule type" value="Genomic_DNA"/>
</dbReference>
<accession>A0A5B8RDT2</accession>
<proteinExistence type="predicted"/>
<reference evidence="2" key="1">
    <citation type="submission" date="2019-06" db="EMBL/GenBank/DDBJ databases">
        <authorList>
            <person name="Murdoch R.W."/>
            <person name="Fathepure B."/>
        </authorList>
    </citation>
    <scope>NUCLEOTIDE SEQUENCE</scope>
</reference>
<evidence type="ECO:0008006" key="3">
    <source>
        <dbReference type="Google" id="ProtNLM"/>
    </source>
</evidence>
<evidence type="ECO:0000313" key="2">
    <source>
        <dbReference type="EMBL" id="QEA04887.1"/>
    </source>
</evidence>
<feature type="coiled-coil region" evidence="1">
    <location>
        <begin position="137"/>
        <end position="171"/>
    </location>
</feature>
<evidence type="ECO:0000256" key="1">
    <source>
        <dbReference type="SAM" id="Coils"/>
    </source>
</evidence>
<dbReference type="PROSITE" id="PS51257">
    <property type="entry name" value="PROKAR_LIPOPROTEIN"/>
    <property type="match status" value="1"/>
</dbReference>
<organism evidence="2">
    <name type="scientific">uncultured organism</name>
    <dbReference type="NCBI Taxonomy" id="155900"/>
    <lineage>
        <taxon>unclassified sequences</taxon>
        <taxon>environmental samples</taxon>
    </lineage>
</organism>
<gene>
    <name evidence="2" type="ORF">KBTEX_01205</name>
</gene>
<dbReference type="AlphaFoldDB" id="A0A5B8RDT2"/>
<protein>
    <recommendedName>
        <fullName evidence="3">Lipoprotein</fullName>
    </recommendedName>
</protein>